<dbReference type="Proteomes" id="UP000570823">
    <property type="component" value="Unassembled WGS sequence"/>
</dbReference>
<dbReference type="PIRSF" id="PIRSF019202">
    <property type="entry name" value="UCP019202"/>
    <property type="match status" value="1"/>
</dbReference>
<accession>A0A7K4HRN0</accession>
<dbReference type="AlphaFoldDB" id="A0A7K4HRN0"/>
<evidence type="ECO:0000313" key="1">
    <source>
        <dbReference type="EMBL" id="NVO67707.1"/>
    </source>
</evidence>
<reference evidence="1 2" key="1">
    <citation type="submission" date="2020-06" db="EMBL/GenBank/DDBJ databases">
        <title>Methanofollis fontis sp. nov., a methanogen isolated from marine sediments near a cold seep at Four-Way Closure Ridge offshore southwestern Taiwan.</title>
        <authorList>
            <person name="Chen S.-C."/>
            <person name="Teng N.-H."/>
            <person name="Lin Y.-S."/>
            <person name="Lai M.-C."/>
            <person name="Chen H.-H."/>
            <person name="Wang C.-C."/>
        </authorList>
    </citation>
    <scope>NUCLEOTIDE SEQUENCE [LARGE SCALE GENOMIC DNA]</scope>
    <source>
        <strain evidence="1 2">DSM 2702</strain>
    </source>
</reference>
<gene>
    <name evidence="1" type="ORF">HWN36_10390</name>
</gene>
<organism evidence="1 2">
    <name type="scientific">Methanofollis tationis</name>
    <dbReference type="NCBI Taxonomy" id="81417"/>
    <lineage>
        <taxon>Archaea</taxon>
        <taxon>Methanobacteriati</taxon>
        <taxon>Methanobacteriota</taxon>
        <taxon>Stenosarchaea group</taxon>
        <taxon>Methanomicrobia</taxon>
        <taxon>Methanomicrobiales</taxon>
        <taxon>Methanomicrobiaceae</taxon>
        <taxon>Methanofollis</taxon>
    </lineage>
</organism>
<proteinExistence type="predicted"/>
<dbReference type="EMBL" id="JABXWR010000001">
    <property type="protein sequence ID" value="NVO67707.1"/>
    <property type="molecule type" value="Genomic_DNA"/>
</dbReference>
<dbReference type="InterPro" id="IPR007366">
    <property type="entry name" value="DUF432"/>
</dbReference>
<protein>
    <submittedName>
        <fullName evidence="1">DUF432 domain-containing protein</fullName>
    </submittedName>
</protein>
<name>A0A7K4HRN0_9EURY</name>
<sequence>MTEGYQIFPVYGRYGYDLCIEKGDLKICFSRDGDVVRYSRTLGDSTMERIIASDGGRVIINPVEPLNLPDEVTRFLEIRFESIIIEPGATRRIYLTFPIEIGVFISKKAAFRCIDIFSRAQPKYSLYGPTDTGVITRYHWSPLSLALPAPDPCCEGVVELDIVNTTKGWVEVSRVVLENYGMKIYYDGNLVSIKAQMRVIKSTIAETCCIRSPIREGMRKSIELYYTRTIGLSESALTFTMDAGVH</sequence>
<dbReference type="Pfam" id="PF04254">
    <property type="entry name" value="DUF432"/>
    <property type="match status" value="1"/>
</dbReference>
<evidence type="ECO:0000313" key="2">
    <source>
        <dbReference type="Proteomes" id="UP000570823"/>
    </source>
</evidence>
<comment type="caution">
    <text evidence="1">The sequence shown here is derived from an EMBL/GenBank/DDBJ whole genome shotgun (WGS) entry which is preliminary data.</text>
</comment>
<keyword evidence="2" id="KW-1185">Reference proteome</keyword>